<sequence length="399" mass="45639">MYRYTSAPPPSQRPRSSTYLDPLPYPHHLTARSYDTSYMCRPYRAEPQQQQRQSSHYYKVPSYRPVQTPSWRYVRPVPPQQSPRNDENPHTRKGNLKKTAERRVHFDLPPAEPLQSTSRTVRIAAEEREREKQRVKQREREREREHEREGHHAPYRPPYRPPPPPRRSSSPSARCYDEKMYNQAYKDASYTYTYDARHHRTQTTTYTVPTSTYNLPPFPPHPSLPTTFPSRPTQQPLPTLPTVYIITYGASLLPSSNETAFSALLTSQIPLRHPPIPHLYTIDARTMTPPSPALCKEYSGISPLIQDIVMRDPGARRAARDAVEVLVGLGEGRAYGGWDKGMMEVCLTVCCHAGTHRSVAIAERIAQCVRSEVRKKGGGEGVVVVCRHVHRVKGRGDPF</sequence>
<organism evidence="3 4">
    <name type="scientific">Pyrenophora seminiperda CCB06</name>
    <dbReference type="NCBI Taxonomy" id="1302712"/>
    <lineage>
        <taxon>Eukaryota</taxon>
        <taxon>Fungi</taxon>
        <taxon>Dikarya</taxon>
        <taxon>Ascomycota</taxon>
        <taxon>Pezizomycotina</taxon>
        <taxon>Dothideomycetes</taxon>
        <taxon>Pleosporomycetidae</taxon>
        <taxon>Pleosporales</taxon>
        <taxon>Pleosporineae</taxon>
        <taxon>Pleosporaceae</taxon>
        <taxon>Pyrenophora</taxon>
    </lineage>
</organism>
<dbReference type="OrthoDB" id="5418695at2759"/>
<dbReference type="Pfam" id="PF22740">
    <property type="entry name" value="PapZ_C"/>
    <property type="match status" value="1"/>
</dbReference>
<accession>A0A3M7MC02</accession>
<protein>
    <recommendedName>
        <fullName evidence="2">RapZ C-terminal domain-containing protein</fullName>
    </recommendedName>
</protein>
<feature type="region of interest" description="Disordered" evidence="1">
    <location>
        <begin position="1"/>
        <end position="25"/>
    </location>
</feature>
<reference evidence="3 4" key="1">
    <citation type="journal article" date="2014" name="PLoS ONE">
        <title>De novo Genome Assembly of the Fungal Plant Pathogen Pyrenophora semeniperda.</title>
        <authorList>
            <person name="Soliai M.M."/>
            <person name="Meyer S.E."/>
            <person name="Udall J.A."/>
            <person name="Elzinga D.E."/>
            <person name="Hermansen R.A."/>
            <person name="Bodily P.M."/>
            <person name="Hart A.A."/>
            <person name="Coleman C.E."/>
        </authorList>
    </citation>
    <scope>NUCLEOTIDE SEQUENCE [LARGE SCALE GENOMIC DNA]</scope>
    <source>
        <strain evidence="3 4">CCB06</strain>
        <tissue evidence="3">Mycelium</tissue>
    </source>
</reference>
<evidence type="ECO:0000313" key="4">
    <source>
        <dbReference type="Proteomes" id="UP000265663"/>
    </source>
</evidence>
<proteinExistence type="predicted"/>
<name>A0A3M7MC02_9PLEO</name>
<feature type="compositionally biased region" description="Basic and acidic residues" evidence="1">
    <location>
        <begin position="124"/>
        <end position="152"/>
    </location>
</feature>
<dbReference type="EMBL" id="KE747829">
    <property type="protein sequence ID" value="RMZ71992.1"/>
    <property type="molecule type" value="Genomic_DNA"/>
</dbReference>
<feature type="compositionally biased region" description="Pro residues" evidence="1">
    <location>
        <begin position="155"/>
        <end position="166"/>
    </location>
</feature>
<evidence type="ECO:0000256" key="1">
    <source>
        <dbReference type="SAM" id="MobiDB-lite"/>
    </source>
</evidence>
<evidence type="ECO:0000313" key="3">
    <source>
        <dbReference type="EMBL" id="RMZ71992.1"/>
    </source>
</evidence>
<feature type="domain" description="RapZ C-terminal" evidence="2">
    <location>
        <begin position="278"/>
        <end position="372"/>
    </location>
</feature>
<dbReference type="Proteomes" id="UP000265663">
    <property type="component" value="Unassembled WGS sequence"/>
</dbReference>
<gene>
    <name evidence="3" type="ORF">GMOD_00006979</name>
</gene>
<keyword evidence="4" id="KW-1185">Reference proteome</keyword>
<feature type="region of interest" description="Disordered" evidence="1">
    <location>
        <begin position="69"/>
        <end position="175"/>
    </location>
</feature>
<evidence type="ECO:0000259" key="2">
    <source>
        <dbReference type="Pfam" id="PF22740"/>
    </source>
</evidence>
<dbReference type="AlphaFoldDB" id="A0A3M7MC02"/>
<dbReference type="InterPro" id="IPR053931">
    <property type="entry name" value="RapZ_C"/>
</dbReference>